<dbReference type="SUPFAM" id="SSF48264">
    <property type="entry name" value="Cytochrome P450"/>
    <property type="match status" value="1"/>
</dbReference>
<proteinExistence type="predicted"/>
<protein>
    <submittedName>
        <fullName evidence="1">Uncharacterized protein</fullName>
    </submittedName>
</protein>
<evidence type="ECO:0000313" key="2">
    <source>
        <dbReference type="Proteomes" id="UP001341281"/>
    </source>
</evidence>
<dbReference type="InterPro" id="IPR036396">
    <property type="entry name" value="Cyt_P450_sf"/>
</dbReference>
<dbReference type="PANTHER" id="PTHR24299:SF59">
    <property type="entry name" value="CYTOCHROME P450 SUPERFAMILY PROTEIN"/>
    <property type="match status" value="1"/>
</dbReference>
<dbReference type="GO" id="GO:0004497">
    <property type="term" value="F:monooxygenase activity"/>
    <property type="evidence" value="ECO:0007669"/>
    <property type="project" value="InterPro"/>
</dbReference>
<dbReference type="Pfam" id="PF00067">
    <property type="entry name" value="p450"/>
    <property type="match status" value="1"/>
</dbReference>
<dbReference type="EMBL" id="CP144745">
    <property type="protein sequence ID" value="WVZ49587.1"/>
    <property type="molecule type" value="Genomic_DNA"/>
</dbReference>
<dbReference type="Proteomes" id="UP001341281">
    <property type="component" value="Chromosome 01"/>
</dbReference>
<dbReference type="InterPro" id="IPR001128">
    <property type="entry name" value="Cyt_P450"/>
</dbReference>
<dbReference type="GO" id="GO:0020037">
    <property type="term" value="F:heme binding"/>
    <property type="evidence" value="ECO:0007669"/>
    <property type="project" value="InterPro"/>
</dbReference>
<accession>A0AAQ3PFQ4</accession>
<gene>
    <name evidence="1" type="ORF">U9M48_000929</name>
</gene>
<evidence type="ECO:0000313" key="1">
    <source>
        <dbReference type="EMBL" id="WVZ49587.1"/>
    </source>
</evidence>
<dbReference type="GO" id="GO:0016705">
    <property type="term" value="F:oxidoreductase activity, acting on paired donors, with incorporation or reduction of molecular oxygen"/>
    <property type="evidence" value="ECO:0007669"/>
    <property type="project" value="InterPro"/>
</dbReference>
<organism evidence="1 2">
    <name type="scientific">Paspalum notatum var. saurae</name>
    <dbReference type="NCBI Taxonomy" id="547442"/>
    <lineage>
        <taxon>Eukaryota</taxon>
        <taxon>Viridiplantae</taxon>
        <taxon>Streptophyta</taxon>
        <taxon>Embryophyta</taxon>
        <taxon>Tracheophyta</taxon>
        <taxon>Spermatophyta</taxon>
        <taxon>Magnoliopsida</taxon>
        <taxon>Liliopsida</taxon>
        <taxon>Poales</taxon>
        <taxon>Poaceae</taxon>
        <taxon>PACMAD clade</taxon>
        <taxon>Panicoideae</taxon>
        <taxon>Andropogonodae</taxon>
        <taxon>Paspaleae</taxon>
        <taxon>Paspalinae</taxon>
        <taxon>Paspalum</taxon>
    </lineage>
</organism>
<dbReference type="Gene3D" id="1.10.630.10">
    <property type="entry name" value="Cytochrome P450"/>
    <property type="match status" value="1"/>
</dbReference>
<reference evidence="1 2" key="1">
    <citation type="submission" date="2024-02" db="EMBL/GenBank/DDBJ databases">
        <title>High-quality chromosome-scale genome assembly of Pensacola bahiagrass (Paspalum notatum Flugge var. saurae).</title>
        <authorList>
            <person name="Vega J.M."/>
            <person name="Podio M."/>
            <person name="Orjuela J."/>
            <person name="Siena L.A."/>
            <person name="Pessino S.C."/>
            <person name="Combes M.C."/>
            <person name="Mariac C."/>
            <person name="Albertini E."/>
            <person name="Pupilli F."/>
            <person name="Ortiz J.P.A."/>
            <person name="Leblanc O."/>
        </authorList>
    </citation>
    <scope>NUCLEOTIDE SEQUENCE [LARGE SCALE GENOMIC DNA]</scope>
    <source>
        <strain evidence="1">R1</strain>
        <tissue evidence="1">Leaf</tissue>
    </source>
</reference>
<sequence>MAFFLRVVLLLLTLLIVFSTYVLQLYHDSLHRLPPGPRPLPLIGNLHQLDHLPHRSLTHLAARHGPLMSLCLGAVLTVVASSSDTAREILQRHKADIAARSIGNSIRALGAAERFSPQRLAATRPLLQEAVAGLVRRVSDHAARGVAVDVGCAAHAAALGLLSRTMFSTDLDPATAREVSEGVDEASVLAVGPNVSDFFPALAPADIQVVRWRMARLPLVWRMYTIIHEQVDPRKHSCAAGEARRNDLPNVMLDKEGELEEESTDGMRGHATIRRLFKVNGKTVLFQKIIGVKQLNGP</sequence>
<keyword evidence="2" id="KW-1185">Reference proteome</keyword>
<dbReference type="AlphaFoldDB" id="A0AAQ3PFQ4"/>
<dbReference type="GO" id="GO:0005506">
    <property type="term" value="F:iron ion binding"/>
    <property type="evidence" value="ECO:0007669"/>
    <property type="project" value="InterPro"/>
</dbReference>
<dbReference type="PANTHER" id="PTHR24299">
    <property type="entry name" value="CYTOCHROME P450 FAMILY 1"/>
    <property type="match status" value="1"/>
</dbReference>
<name>A0AAQ3PFQ4_PASNO</name>